<feature type="non-terminal residue" evidence="2">
    <location>
        <position position="1"/>
    </location>
</feature>
<evidence type="ECO:0000313" key="3">
    <source>
        <dbReference type="Proteomes" id="UP000265520"/>
    </source>
</evidence>
<organism evidence="2 3">
    <name type="scientific">Trifolium medium</name>
    <dbReference type="NCBI Taxonomy" id="97028"/>
    <lineage>
        <taxon>Eukaryota</taxon>
        <taxon>Viridiplantae</taxon>
        <taxon>Streptophyta</taxon>
        <taxon>Embryophyta</taxon>
        <taxon>Tracheophyta</taxon>
        <taxon>Spermatophyta</taxon>
        <taxon>Magnoliopsida</taxon>
        <taxon>eudicotyledons</taxon>
        <taxon>Gunneridae</taxon>
        <taxon>Pentapetalae</taxon>
        <taxon>rosids</taxon>
        <taxon>fabids</taxon>
        <taxon>Fabales</taxon>
        <taxon>Fabaceae</taxon>
        <taxon>Papilionoideae</taxon>
        <taxon>50 kb inversion clade</taxon>
        <taxon>NPAAA clade</taxon>
        <taxon>Hologalegina</taxon>
        <taxon>IRL clade</taxon>
        <taxon>Trifolieae</taxon>
        <taxon>Trifolium</taxon>
    </lineage>
</organism>
<feature type="region of interest" description="Disordered" evidence="1">
    <location>
        <begin position="1"/>
        <end position="55"/>
    </location>
</feature>
<evidence type="ECO:0000313" key="2">
    <source>
        <dbReference type="EMBL" id="MCI43208.1"/>
    </source>
</evidence>
<reference evidence="2 3" key="1">
    <citation type="journal article" date="2018" name="Front. Plant Sci.">
        <title>Red Clover (Trifolium pratense) and Zigzag Clover (T. medium) - A Picture of Genomic Similarities and Differences.</title>
        <authorList>
            <person name="Dluhosova J."/>
            <person name="Istvanek J."/>
            <person name="Nedelnik J."/>
            <person name="Repkova J."/>
        </authorList>
    </citation>
    <scope>NUCLEOTIDE SEQUENCE [LARGE SCALE GENOMIC DNA]</scope>
    <source>
        <strain evidence="3">cv. 10/8</strain>
        <tissue evidence="2">Leaf</tissue>
    </source>
</reference>
<name>A0A392S2Y1_9FABA</name>
<comment type="caution">
    <text evidence="2">The sequence shown here is derived from an EMBL/GenBank/DDBJ whole genome shotgun (WGS) entry which is preliminary data.</text>
</comment>
<evidence type="ECO:0000256" key="1">
    <source>
        <dbReference type="SAM" id="MobiDB-lite"/>
    </source>
</evidence>
<dbReference type="EMBL" id="LXQA010314315">
    <property type="protein sequence ID" value="MCI43208.1"/>
    <property type="molecule type" value="Genomic_DNA"/>
</dbReference>
<feature type="compositionally biased region" description="Polar residues" evidence="1">
    <location>
        <begin position="39"/>
        <end position="50"/>
    </location>
</feature>
<dbReference type="Proteomes" id="UP000265520">
    <property type="component" value="Unassembled WGS sequence"/>
</dbReference>
<feature type="non-terminal residue" evidence="2">
    <location>
        <position position="69"/>
    </location>
</feature>
<keyword evidence="3" id="KW-1185">Reference proteome</keyword>
<sequence>VEAVQDGSQKVRRRRGKQGRASTVAAGRVPVVDEGRDATGNSSVPETQFSDQHEERAKVVEAVKILKIQ</sequence>
<proteinExistence type="predicted"/>
<dbReference type="AlphaFoldDB" id="A0A392S2Y1"/>
<accession>A0A392S2Y1</accession>
<protein>
    <submittedName>
        <fullName evidence="2">Uncharacterized protein</fullName>
    </submittedName>
</protein>